<keyword evidence="3" id="KW-1185">Reference proteome</keyword>
<reference evidence="2 3" key="1">
    <citation type="submission" date="2020-08" db="EMBL/GenBank/DDBJ databases">
        <title>Sequencing the genomes of 1000 actinobacteria strains.</title>
        <authorList>
            <person name="Klenk H.-P."/>
        </authorList>
    </citation>
    <scope>NUCLEOTIDE SEQUENCE [LARGE SCALE GENOMIC DNA]</scope>
    <source>
        <strain evidence="2 3">DSM 43675</strain>
    </source>
</reference>
<comment type="caution">
    <text evidence="2">The sequence shown here is derived from an EMBL/GenBank/DDBJ whole genome shotgun (WGS) entry which is preliminary data.</text>
</comment>
<keyword evidence="1" id="KW-1133">Transmembrane helix</keyword>
<organism evidence="2 3">
    <name type="scientific">Actinomadura coerulea</name>
    <dbReference type="NCBI Taxonomy" id="46159"/>
    <lineage>
        <taxon>Bacteria</taxon>
        <taxon>Bacillati</taxon>
        <taxon>Actinomycetota</taxon>
        <taxon>Actinomycetes</taxon>
        <taxon>Streptosporangiales</taxon>
        <taxon>Thermomonosporaceae</taxon>
        <taxon>Actinomadura</taxon>
    </lineage>
</organism>
<proteinExistence type="predicted"/>
<keyword evidence="1" id="KW-0472">Membrane</keyword>
<dbReference type="EMBL" id="JACHMQ010000001">
    <property type="protein sequence ID" value="MBB6397006.1"/>
    <property type="molecule type" value="Genomic_DNA"/>
</dbReference>
<evidence type="ECO:0000313" key="2">
    <source>
        <dbReference type="EMBL" id="MBB6397006.1"/>
    </source>
</evidence>
<feature type="transmembrane region" description="Helical" evidence="1">
    <location>
        <begin position="89"/>
        <end position="109"/>
    </location>
</feature>
<name>A0A7X0KZY6_9ACTN</name>
<evidence type="ECO:0000256" key="1">
    <source>
        <dbReference type="SAM" id="Phobius"/>
    </source>
</evidence>
<dbReference type="RefSeq" id="WP_185027044.1">
    <property type="nucleotide sequence ID" value="NZ_JACHMQ010000001.1"/>
</dbReference>
<gene>
    <name evidence="2" type="ORF">BKA00_003920</name>
</gene>
<evidence type="ECO:0000313" key="3">
    <source>
        <dbReference type="Proteomes" id="UP000546324"/>
    </source>
</evidence>
<feature type="transmembrane region" description="Helical" evidence="1">
    <location>
        <begin position="63"/>
        <end position="82"/>
    </location>
</feature>
<keyword evidence="1" id="KW-0812">Transmembrane</keyword>
<sequence>MHALAAVMQLLVAAAFVSIPLVRHRYGPGARAAAVAELRRQDVRPEVLEENGLRFDAGGHETAVPAAVAAAMALAAALNLAGAGLAQPLTWVFSSLVLLLNAGIVWSNLTAVSSVQAAFRRKGDPELARIRVAAFLKAAEDAFPGWVRAQTYVRNTVVFAGSAIALAAVSFI</sequence>
<accession>A0A7X0KZY6</accession>
<protein>
    <submittedName>
        <fullName evidence="2">Uncharacterized protein</fullName>
    </submittedName>
</protein>
<dbReference type="Proteomes" id="UP000546324">
    <property type="component" value="Unassembled WGS sequence"/>
</dbReference>
<dbReference type="AlphaFoldDB" id="A0A7X0KZY6"/>